<feature type="domain" description="PAS" evidence="1">
    <location>
        <begin position="387"/>
        <end position="454"/>
    </location>
</feature>
<dbReference type="InterPro" id="IPR035965">
    <property type="entry name" value="PAS-like_dom_sf"/>
</dbReference>
<keyword evidence="3" id="KW-1185">Reference proteome</keyword>
<sequence>MADLTWADGLFLASLTLVVCIVALLVLGMAGPRSAGGQRPDLTGSCSNHFLFRDERLIDHDASGFSLPDPDDTAQTDWARFRAWLTFRFPDLPVRLADLDPDRATSLHSQSGDIATRLDLCPSRRTVHVTLTDTAQPEPAIIHERLRLCQSLQDQSAALFHAPCPVWIRDKAGETLWQNEAGEAMNPDHRAEMLRAAGQPPAPGDTVTERISLVGDNGRTETSYDLRVTGTDRGLVLCATDVTRIVRAETARRDFVQTLSRTFASLTVGLTVFDRDRTLALFNPAMIDLTGLAPEFLSSRPGLISFFDALRDRQVMPEPRNYGNWRSQINDMVRTARGGLYQEVWSLTTGQIYRVTGRPHPDGDVAFVFEDISVEISTMRRHRAQIDLRQSVLDRLTQGIAVLSGEGRLMFCNTAFGILLGIDPDSHLAGMGLHDVIAACHARYPDAGLWPGIEHGIAQGPLGAPIARTLDLPGDARLDLQVISLGRGHTMLTLAQHQAGHLHLASLKTG</sequence>
<evidence type="ECO:0000313" key="2">
    <source>
        <dbReference type="EMBL" id="SEK82479.1"/>
    </source>
</evidence>
<dbReference type="RefSeq" id="WP_245770594.1">
    <property type="nucleotide sequence ID" value="NZ_FOAG01000002.1"/>
</dbReference>
<gene>
    <name evidence="2" type="ORF">SAMN05443999_102343</name>
</gene>
<dbReference type="InterPro" id="IPR000014">
    <property type="entry name" value="PAS"/>
</dbReference>
<dbReference type="Pfam" id="PF12860">
    <property type="entry name" value="PAS_7"/>
    <property type="match status" value="1"/>
</dbReference>
<dbReference type="AlphaFoldDB" id="A0A1H7K6M1"/>
<evidence type="ECO:0000259" key="1">
    <source>
        <dbReference type="SMART" id="SM00091"/>
    </source>
</evidence>
<reference evidence="2 3" key="1">
    <citation type="submission" date="2016-10" db="EMBL/GenBank/DDBJ databases">
        <authorList>
            <person name="de Groot N.N."/>
        </authorList>
    </citation>
    <scope>NUCLEOTIDE SEQUENCE [LARGE SCALE GENOMIC DNA]</scope>
    <source>
        <strain evidence="2 3">DSM 100674</strain>
    </source>
</reference>
<protein>
    <submittedName>
        <fullName evidence="2">PAS domain-containing protein</fullName>
    </submittedName>
</protein>
<dbReference type="SMART" id="SM00091">
    <property type="entry name" value="PAS"/>
    <property type="match status" value="2"/>
</dbReference>
<dbReference type="Proteomes" id="UP000199582">
    <property type="component" value="Unassembled WGS sequence"/>
</dbReference>
<feature type="domain" description="PAS" evidence="1">
    <location>
        <begin position="257"/>
        <end position="324"/>
    </location>
</feature>
<dbReference type="STRING" id="1287727.SAMN05443999_102343"/>
<name>A0A1H7K6M1_9RHOB</name>
<evidence type="ECO:0000313" key="3">
    <source>
        <dbReference type="Proteomes" id="UP000199582"/>
    </source>
</evidence>
<dbReference type="SUPFAM" id="SSF55785">
    <property type="entry name" value="PYP-like sensor domain (PAS domain)"/>
    <property type="match status" value="2"/>
</dbReference>
<organism evidence="2 3">
    <name type="scientific">Roseovarius azorensis</name>
    <dbReference type="NCBI Taxonomy" id="1287727"/>
    <lineage>
        <taxon>Bacteria</taxon>
        <taxon>Pseudomonadati</taxon>
        <taxon>Pseudomonadota</taxon>
        <taxon>Alphaproteobacteria</taxon>
        <taxon>Rhodobacterales</taxon>
        <taxon>Roseobacteraceae</taxon>
        <taxon>Roseovarius</taxon>
    </lineage>
</organism>
<accession>A0A1H7K6M1</accession>
<proteinExistence type="predicted"/>
<dbReference type="EMBL" id="FOAG01000002">
    <property type="protein sequence ID" value="SEK82479.1"/>
    <property type="molecule type" value="Genomic_DNA"/>
</dbReference>